<keyword evidence="4 7" id="KW-0812">Transmembrane</keyword>
<dbReference type="InterPro" id="IPR008969">
    <property type="entry name" value="CarboxyPept-like_regulatory"/>
</dbReference>
<dbReference type="STRING" id="536979.SAMN04488055_5541"/>
<evidence type="ECO:0000259" key="9">
    <source>
        <dbReference type="Pfam" id="PF07715"/>
    </source>
</evidence>
<evidence type="ECO:0000313" key="11">
    <source>
        <dbReference type="Proteomes" id="UP000185003"/>
    </source>
</evidence>
<keyword evidence="2 7" id="KW-0813">Transport</keyword>
<evidence type="ECO:0000256" key="4">
    <source>
        <dbReference type="ARBA" id="ARBA00022692"/>
    </source>
</evidence>
<keyword evidence="11" id="KW-1185">Reference proteome</keyword>
<evidence type="ECO:0000256" key="2">
    <source>
        <dbReference type="ARBA" id="ARBA00022448"/>
    </source>
</evidence>
<name>A0A1N6KCD9_9BACT</name>
<dbReference type="NCBIfam" id="TIGR04056">
    <property type="entry name" value="OMP_RagA_SusC"/>
    <property type="match status" value="1"/>
</dbReference>
<organism evidence="10 11">
    <name type="scientific">Chitinophaga niabensis</name>
    <dbReference type="NCBI Taxonomy" id="536979"/>
    <lineage>
        <taxon>Bacteria</taxon>
        <taxon>Pseudomonadati</taxon>
        <taxon>Bacteroidota</taxon>
        <taxon>Chitinophagia</taxon>
        <taxon>Chitinophagales</taxon>
        <taxon>Chitinophagaceae</taxon>
        <taxon>Chitinophaga</taxon>
    </lineage>
</organism>
<dbReference type="InterPro" id="IPR012910">
    <property type="entry name" value="Plug_dom"/>
</dbReference>
<dbReference type="InterPro" id="IPR037066">
    <property type="entry name" value="Plug_dom_sf"/>
</dbReference>
<dbReference type="Pfam" id="PF13715">
    <property type="entry name" value="CarbopepD_reg_2"/>
    <property type="match status" value="1"/>
</dbReference>
<comment type="similarity">
    <text evidence="7">Belongs to the TonB-dependent receptor family.</text>
</comment>
<sequence>MWKKLFLAFTAIVMIMATSLESMGQTDLSKKITVNFKNKPLKDALKTITKESGVPFVYTSNDAAFQASVNLSAANETVNNVIKKILTPLQLDFQVVSGKVLIEKAKSKPPVPVADTKPIRVKGKVVDAATGEPVPGVSVAVKGAGIGTSTNEKGEYELGNVPPKGTLVFTIIGYTRYEEAVNGQGNIQVTLSTLASELNETVVIGYGTRKRKDLTGSVGSVSMEDMNKAPVSSFDEALAGRVAGVQVSSAEGQPGTNSRIVIRGNNSLTQDNYPLYVIDGFPIETADNNILNPDDIESIDVLKDASATAIYGARGANGVIIITTKRGKLGAPSIRYNTWYGFQQNIQEIPVMDAYEFVKLQQEIKAGDLDLTYLANGATVEDYKNVPSINWQKKLYRVAPMQNHSISMSGGTEKTKYAVSGQILDQQGTIINSAFKRYQGKVSLDQQVNDKIKVGGNLSYTTTKTTGTSPSALSGSSMNNLLYSAWGYRPAGPINSSKPINEDFEDELIDDMVNSGTDYRINPFLSAENEYRLRNVNNLIANGFGEYRILPELMLRVSGGINKNTQRNDAFNNSLTRSGNPNTVYKVNGSIMYYESSTWLNENTLVYDKKINKNNRINAVAGFTLQGNKSSAYGMSANQLPNESLGLSGLSQGVPQPITSRESEWSMASALARVNYTFRERYLLTASFRSDGSSKFRSTNQWSYFPSAAFAWKIKGEKFMKNIRIINDAKLRASWGITGNNRVSEYATYALLDFAVRNSYYSFGNQLQQSAVPTSLASEDLKWENTAQTDVGLDVDFFKSRISLSVDYYKKTTSDLLLNAKLPPTTGYGSAFKNVGKTSNEGLEISLNTVNIKPTNKNGFSWSSGFNISFNKSKILALTQNQESMTSSMSWDSWYATVPLYIAKIGQPMGQFYGFIWDGVYQYDDFNKLPNGSYLLKDDRPTNGNTRAAIQPGDIKYRDLNGDGVVNVDDRTVIGRGLPVHIGGFTNNFRYKNFDLNIFFQWSYGNEIMNGNRINFETGNKSYLNQYKTFESRWTPDNTATTMPRAGGQFGYVYSTRTLEDGSFLRLKTAAIGYTLPAALLNRAKIKSLRLYASAQNLITWTKYTGSDPEVGIGYSALTPGFDYSSYPRARTITFGLNLSL</sequence>
<comment type="subcellular location">
    <subcellularLocation>
        <location evidence="1 7">Cell outer membrane</location>
        <topology evidence="1 7">Multi-pass membrane protein</topology>
    </subcellularLocation>
</comment>
<dbReference type="Pfam" id="PF07715">
    <property type="entry name" value="Plug"/>
    <property type="match status" value="1"/>
</dbReference>
<keyword evidence="3 7" id="KW-1134">Transmembrane beta strand</keyword>
<dbReference type="Gene3D" id="2.170.130.10">
    <property type="entry name" value="TonB-dependent receptor, plug domain"/>
    <property type="match status" value="1"/>
</dbReference>
<evidence type="ECO:0000313" key="10">
    <source>
        <dbReference type="EMBL" id="SIO54113.1"/>
    </source>
</evidence>
<dbReference type="RefSeq" id="WP_234979816.1">
    <property type="nucleotide sequence ID" value="NZ_FSRA01000002.1"/>
</dbReference>
<feature type="signal peptide" evidence="8">
    <location>
        <begin position="1"/>
        <end position="24"/>
    </location>
</feature>
<dbReference type="InterPro" id="IPR039426">
    <property type="entry name" value="TonB-dep_rcpt-like"/>
</dbReference>
<dbReference type="SUPFAM" id="SSF49464">
    <property type="entry name" value="Carboxypeptidase regulatory domain-like"/>
    <property type="match status" value="1"/>
</dbReference>
<dbReference type="InterPro" id="IPR023996">
    <property type="entry name" value="TonB-dep_OMP_SusC/RagA"/>
</dbReference>
<keyword evidence="5 7" id="KW-0472">Membrane</keyword>
<gene>
    <name evidence="10" type="ORF">SAMN04488055_5541</name>
</gene>
<dbReference type="AlphaFoldDB" id="A0A1N6KCD9"/>
<dbReference type="Proteomes" id="UP000185003">
    <property type="component" value="Unassembled WGS sequence"/>
</dbReference>
<dbReference type="EMBL" id="FSRA01000002">
    <property type="protein sequence ID" value="SIO54113.1"/>
    <property type="molecule type" value="Genomic_DNA"/>
</dbReference>
<evidence type="ECO:0000256" key="6">
    <source>
        <dbReference type="ARBA" id="ARBA00023237"/>
    </source>
</evidence>
<dbReference type="SUPFAM" id="SSF56935">
    <property type="entry name" value="Porins"/>
    <property type="match status" value="1"/>
</dbReference>
<dbReference type="FunFam" id="2.170.130.10:FF:000008">
    <property type="entry name" value="SusC/RagA family TonB-linked outer membrane protein"/>
    <property type="match status" value="1"/>
</dbReference>
<evidence type="ECO:0000256" key="3">
    <source>
        <dbReference type="ARBA" id="ARBA00022452"/>
    </source>
</evidence>
<accession>A0A1N6KCD9</accession>
<dbReference type="Gene3D" id="2.40.170.20">
    <property type="entry name" value="TonB-dependent receptor, beta-barrel domain"/>
    <property type="match status" value="1"/>
</dbReference>
<dbReference type="PROSITE" id="PS52016">
    <property type="entry name" value="TONB_DEPENDENT_REC_3"/>
    <property type="match status" value="1"/>
</dbReference>
<keyword evidence="8" id="KW-0732">Signal</keyword>
<proteinExistence type="inferred from homology"/>
<dbReference type="Gene3D" id="2.60.40.1120">
    <property type="entry name" value="Carboxypeptidase-like, regulatory domain"/>
    <property type="match status" value="1"/>
</dbReference>
<feature type="domain" description="TonB-dependent receptor plug" evidence="9">
    <location>
        <begin position="211"/>
        <end position="319"/>
    </location>
</feature>
<evidence type="ECO:0000256" key="8">
    <source>
        <dbReference type="SAM" id="SignalP"/>
    </source>
</evidence>
<feature type="chain" id="PRO_5012387720" evidence="8">
    <location>
        <begin position="25"/>
        <end position="1141"/>
    </location>
</feature>
<protein>
    <submittedName>
        <fullName evidence="10">TonB-linked outer membrane protein, SusC/RagA family</fullName>
    </submittedName>
</protein>
<dbReference type="InterPro" id="IPR036942">
    <property type="entry name" value="Beta-barrel_TonB_sf"/>
</dbReference>
<evidence type="ECO:0000256" key="5">
    <source>
        <dbReference type="ARBA" id="ARBA00023136"/>
    </source>
</evidence>
<dbReference type="NCBIfam" id="TIGR04057">
    <property type="entry name" value="SusC_RagA_signa"/>
    <property type="match status" value="1"/>
</dbReference>
<evidence type="ECO:0000256" key="7">
    <source>
        <dbReference type="PROSITE-ProRule" id="PRU01360"/>
    </source>
</evidence>
<evidence type="ECO:0000256" key="1">
    <source>
        <dbReference type="ARBA" id="ARBA00004571"/>
    </source>
</evidence>
<dbReference type="GO" id="GO:0009279">
    <property type="term" value="C:cell outer membrane"/>
    <property type="evidence" value="ECO:0007669"/>
    <property type="project" value="UniProtKB-SubCell"/>
</dbReference>
<keyword evidence="6 7" id="KW-0998">Cell outer membrane</keyword>
<dbReference type="InterPro" id="IPR023997">
    <property type="entry name" value="TonB-dep_OMP_SusC/RagA_CS"/>
</dbReference>
<reference evidence="10 11" key="1">
    <citation type="submission" date="2016-11" db="EMBL/GenBank/DDBJ databases">
        <authorList>
            <person name="Jaros S."/>
            <person name="Januszkiewicz K."/>
            <person name="Wedrychowicz H."/>
        </authorList>
    </citation>
    <scope>NUCLEOTIDE SEQUENCE [LARGE SCALE GENOMIC DNA]</scope>
    <source>
        <strain evidence="10 11">DSM 24787</strain>
    </source>
</reference>